<evidence type="ECO:0000313" key="3">
    <source>
        <dbReference type="Proteomes" id="UP000032027"/>
    </source>
</evidence>
<organism evidence="2 3">
    <name type="scientific">Nitrosopumilus piranensis</name>
    <dbReference type="NCBI Taxonomy" id="1582439"/>
    <lineage>
        <taxon>Archaea</taxon>
        <taxon>Nitrososphaerota</taxon>
        <taxon>Nitrososphaeria</taxon>
        <taxon>Nitrosopumilales</taxon>
        <taxon>Nitrosopumilaceae</taxon>
        <taxon>Nitrosopumilus</taxon>
    </lineage>
</organism>
<evidence type="ECO:0000313" key="2">
    <source>
        <dbReference type="EMBL" id="AJM91753.1"/>
    </source>
</evidence>
<dbReference type="Proteomes" id="UP000032027">
    <property type="component" value="Chromosome"/>
</dbReference>
<proteinExistence type="predicted"/>
<dbReference type="STRING" id="1582439.NPIRD3C_0539"/>
<keyword evidence="1" id="KW-0812">Transmembrane</keyword>
<name>A0A0C5BPX0_9ARCH</name>
<reference evidence="2 3" key="2">
    <citation type="journal article" date="2016" name="ISME J.">
        <title>Physiological and genomic characterization of two novel marine thaumarchaeal strains indicates niche differentiation.</title>
        <authorList>
            <person name="Bayer B."/>
            <person name="Vojvoda J."/>
            <person name="Offre P."/>
            <person name="Alves R.J."/>
            <person name="Elisabeth N.H."/>
            <person name="Garcia J.A."/>
            <person name="Volland J.M."/>
            <person name="Srivastava A."/>
            <person name="Schleper C."/>
            <person name="Herndl G.J."/>
        </authorList>
    </citation>
    <scope>NUCLEOTIDE SEQUENCE [LARGE SCALE GENOMIC DNA]</scope>
    <source>
        <strain evidence="2 3">D3C</strain>
    </source>
</reference>
<protein>
    <submittedName>
        <fullName evidence="2">Uncharacterized protein</fullName>
    </submittedName>
</protein>
<feature type="transmembrane region" description="Helical" evidence="1">
    <location>
        <begin position="7"/>
        <end position="28"/>
    </location>
</feature>
<feature type="transmembrane region" description="Helical" evidence="1">
    <location>
        <begin position="144"/>
        <end position="165"/>
    </location>
</feature>
<keyword evidence="1" id="KW-1133">Transmembrane helix</keyword>
<accession>A0A0C5BPX0</accession>
<dbReference type="AlphaFoldDB" id="A0A0C5BPX0"/>
<sequence length="233" mass="26020">MTISLDVILYILLAAGLGFGIGFFSVKFNHLLVILTGKLVSSGHAQRRYIVIGIVSTVIVFFSYVYLVPTFDLAHGIVIAVVYVILFTIGVLAAEARFSQACDILHMIISAMYTNTKGGNTATDDAFEISKKMLNHIQPANKEALLLLTFFFDSRFAVFFISTFITKKFVAKRFVDITPEQQDEYITSWHNTFGLTLGIKALKSIVSFAYFTSHHSWDDIGYNGGVLKRSYLN</sequence>
<dbReference type="KEGG" id="nid:NPIRD3C_0539"/>
<gene>
    <name evidence="2" type="ORF">NPIRD3C_0539</name>
</gene>
<reference evidence="3" key="1">
    <citation type="submission" date="2015-02" db="EMBL/GenBank/DDBJ databases">
        <title>Characterization of two novel Thaumarchaeota isolated from the Northern Adriatic Sea.</title>
        <authorList>
            <person name="Bayer B."/>
            <person name="Vojvoda J."/>
            <person name="Offre P."/>
            <person name="Srivastava A."/>
            <person name="Elisabeth N."/>
            <person name="Garcia J.A.L."/>
            <person name="Schleper C."/>
            <person name="Herndl G.J."/>
        </authorList>
    </citation>
    <scope>NUCLEOTIDE SEQUENCE [LARGE SCALE GENOMIC DNA]</scope>
    <source>
        <strain evidence="3">D3C</strain>
    </source>
</reference>
<dbReference type="RefSeq" id="WP_148702719.1">
    <property type="nucleotide sequence ID" value="NZ_CP010868.1"/>
</dbReference>
<feature type="transmembrane region" description="Helical" evidence="1">
    <location>
        <begin position="49"/>
        <end position="67"/>
    </location>
</feature>
<dbReference type="GeneID" id="41599699"/>
<dbReference type="HOGENOM" id="CLU_1187740_0_0_2"/>
<dbReference type="PATRIC" id="fig|1582439.9.peg.545"/>
<dbReference type="EMBL" id="CP010868">
    <property type="protein sequence ID" value="AJM91753.1"/>
    <property type="molecule type" value="Genomic_DNA"/>
</dbReference>
<keyword evidence="3" id="KW-1185">Reference proteome</keyword>
<evidence type="ECO:0000256" key="1">
    <source>
        <dbReference type="SAM" id="Phobius"/>
    </source>
</evidence>
<keyword evidence="1" id="KW-0472">Membrane</keyword>
<feature type="transmembrane region" description="Helical" evidence="1">
    <location>
        <begin position="73"/>
        <end position="94"/>
    </location>
</feature>
<reference evidence="2 3" key="3">
    <citation type="journal article" date="2019" name="Int. J. Syst. Evol. Microbiol.">
        <title>Nitrosopumilus adriaticus sp. nov. and Nitrosopumilus piranensis sp. nov., two ammonia-oxidizing archaea from the Adriatic Sea and members of the class Nitrososphaeria.</title>
        <authorList>
            <person name="Bayer B."/>
            <person name="Vojvoda J."/>
            <person name="Reinthaler T."/>
            <person name="Reyes C."/>
            <person name="Pinto M."/>
            <person name="Herndl G.J."/>
        </authorList>
    </citation>
    <scope>NUCLEOTIDE SEQUENCE [LARGE SCALE GENOMIC DNA]</scope>
    <source>
        <strain evidence="2 3">D3C</strain>
    </source>
</reference>